<dbReference type="Proteomes" id="UP000063965">
    <property type="component" value="Chromosome"/>
</dbReference>
<evidence type="ECO:0000313" key="4">
    <source>
        <dbReference type="EMBL" id="AKQ33816.1"/>
    </source>
</evidence>
<evidence type="ECO:0000256" key="2">
    <source>
        <dbReference type="ARBA" id="ARBA00022884"/>
    </source>
</evidence>
<evidence type="ECO:0000256" key="3">
    <source>
        <dbReference type="HAMAP-Rule" id="MF_00023"/>
    </source>
</evidence>
<dbReference type="PANTHER" id="PTHR30308:SF2">
    <property type="entry name" value="SSRA-BINDING PROTEIN"/>
    <property type="match status" value="1"/>
</dbReference>
<dbReference type="RefSeq" id="WP_048875466.1">
    <property type="nucleotide sequence ID" value="NZ_CP011126.1"/>
</dbReference>
<dbReference type="SUPFAM" id="SSF74982">
    <property type="entry name" value="Small protein B (SmpB)"/>
    <property type="match status" value="1"/>
</dbReference>
<dbReference type="NCBIfam" id="NF003843">
    <property type="entry name" value="PRK05422.1"/>
    <property type="match status" value="1"/>
</dbReference>
<organism evidence="4 5">
    <name type="scientific">Candidatus Coxiella mudrowiae</name>
    <dbReference type="NCBI Taxonomy" id="2054173"/>
    <lineage>
        <taxon>Bacteria</taxon>
        <taxon>Pseudomonadati</taxon>
        <taxon>Pseudomonadota</taxon>
        <taxon>Gammaproteobacteria</taxon>
        <taxon>Legionellales</taxon>
        <taxon>Coxiellaceae</taxon>
        <taxon>Coxiella</taxon>
    </lineage>
</organism>
<dbReference type="PANTHER" id="PTHR30308">
    <property type="entry name" value="TMRNA-BINDING COMPONENT OF TRANS-TRANSLATION TAGGING COMPLEX"/>
    <property type="match status" value="1"/>
</dbReference>
<proteinExistence type="inferred from homology"/>
<comment type="subcellular location">
    <subcellularLocation>
        <location evidence="3">Cytoplasm</location>
    </subcellularLocation>
    <text evidence="3">The tmRNA-SmpB complex associates with stalled 70S ribosomes.</text>
</comment>
<reference evidence="4 5" key="1">
    <citation type="journal article" date="2015" name="Genome Biol. Evol.">
        <title>Distinctive Genome Reduction Rates Revealed by Genomic Analyses of Two Coxiella-Like Endosymbionts in Ticks.</title>
        <authorList>
            <person name="Gottlieb Y."/>
            <person name="Lalzar I."/>
            <person name="Klasson L."/>
        </authorList>
    </citation>
    <scope>NUCLEOTIDE SEQUENCE [LARGE SCALE GENOMIC DNA]</scope>
    <source>
        <strain evidence="4 5">CRt</strain>
    </source>
</reference>
<dbReference type="CDD" id="cd09294">
    <property type="entry name" value="SmpB"/>
    <property type="match status" value="1"/>
</dbReference>
<dbReference type="Pfam" id="PF01668">
    <property type="entry name" value="SmpB"/>
    <property type="match status" value="1"/>
</dbReference>
<dbReference type="InterPro" id="IPR000037">
    <property type="entry name" value="SsrA-bd_prot"/>
</dbReference>
<dbReference type="Gene3D" id="2.40.280.10">
    <property type="match status" value="1"/>
</dbReference>
<gene>
    <name evidence="3 4" type="primary">smpB</name>
    <name evidence="4" type="ORF">CleRT_11920</name>
</gene>
<dbReference type="PROSITE" id="PS01317">
    <property type="entry name" value="SSRP"/>
    <property type="match status" value="1"/>
</dbReference>
<evidence type="ECO:0000256" key="1">
    <source>
        <dbReference type="ARBA" id="ARBA00022490"/>
    </source>
</evidence>
<comment type="function">
    <text evidence="3">Required for rescue of stalled ribosomes mediated by trans-translation. Binds to transfer-messenger RNA (tmRNA), required for stable association of tmRNA with ribosomes. tmRNA and SmpB together mimic tRNA shape, replacing the anticodon stem-loop with SmpB. tmRNA is encoded by the ssrA gene; the 2 termini fold to resemble tRNA(Ala) and it encodes a 'tag peptide', a short internal open reading frame. During trans-translation Ala-aminoacylated tmRNA acts like a tRNA, entering the A-site of stalled ribosomes, displacing the stalled mRNA. The ribosome then switches to translate the ORF on the tmRNA; the nascent peptide is terminated with the 'tag peptide' encoded by the tmRNA and targeted for degradation. The ribosome is freed to recommence translation, which seems to be the essential function of trans-translation.</text>
</comment>
<protein>
    <recommendedName>
        <fullName evidence="3">SsrA-binding protein</fullName>
    </recommendedName>
    <alternativeName>
        <fullName evidence="3">Small protein B</fullName>
    </alternativeName>
</protein>
<sequence>MNKQITKKSGPRIIALNKKALHDYHIEQRLEAGLVLEGWEVKSIRVGRVQLQDGYVIFKAGEAWLIGAHFSPLPNVADYMKPDPQRFRKLLLSKCEIGKLFGAVQKEGLTVVPLDLHWHKNHVKAEIALAKGKKIHDKRETIKRREWEREKHRVFKSHG</sequence>
<dbReference type="EMBL" id="CP011126">
    <property type="protein sequence ID" value="AKQ33816.1"/>
    <property type="molecule type" value="Genomic_DNA"/>
</dbReference>
<comment type="similarity">
    <text evidence="3">Belongs to the SmpB family.</text>
</comment>
<dbReference type="InterPro" id="IPR020081">
    <property type="entry name" value="SsrA-bd_prot_CS"/>
</dbReference>
<name>A0ABM5UV20_9COXI</name>
<keyword evidence="1 3" id="KW-0963">Cytoplasm</keyword>
<dbReference type="HAMAP" id="MF_00023">
    <property type="entry name" value="SmpB"/>
    <property type="match status" value="1"/>
</dbReference>
<dbReference type="InterPro" id="IPR023620">
    <property type="entry name" value="SmpB"/>
</dbReference>
<keyword evidence="5" id="KW-1185">Reference proteome</keyword>
<accession>A0ABM5UV20</accession>
<dbReference type="NCBIfam" id="TIGR00086">
    <property type="entry name" value="smpB"/>
    <property type="match status" value="1"/>
</dbReference>
<keyword evidence="2 3" id="KW-0694">RNA-binding</keyword>
<evidence type="ECO:0000313" key="5">
    <source>
        <dbReference type="Proteomes" id="UP000063965"/>
    </source>
</evidence>